<dbReference type="EMBL" id="RXHU01000011">
    <property type="protein sequence ID" value="RTE11238.1"/>
    <property type="molecule type" value="Genomic_DNA"/>
</dbReference>
<dbReference type="Proteomes" id="UP000276128">
    <property type="component" value="Unassembled WGS sequence"/>
</dbReference>
<evidence type="ECO:0000256" key="1">
    <source>
        <dbReference type="SAM" id="SignalP"/>
    </source>
</evidence>
<keyword evidence="4" id="KW-1185">Reference proteome</keyword>
<name>A0A430JJP1_9BACL</name>
<dbReference type="OrthoDB" id="1706086at2"/>
<organism evidence="3 4">
    <name type="scientific">Paenibacillus whitsoniae</name>
    <dbReference type="NCBI Taxonomy" id="2496558"/>
    <lineage>
        <taxon>Bacteria</taxon>
        <taxon>Bacillati</taxon>
        <taxon>Bacillota</taxon>
        <taxon>Bacilli</taxon>
        <taxon>Bacillales</taxon>
        <taxon>Paenibacillaceae</taxon>
        <taxon>Paenibacillus</taxon>
    </lineage>
</organism>
<evidence type="ECO:0000313" key="4">
    <source>
        <dbReference type="Proteomes" id="UP000276128"/>
    </source>
</evidence>
<sequence length="1170" mass="123892">MRRNESHMILKKKLSLPVIIALIFTMLASGNVYAADSAAPSTGTPTDASTANPAVPALDTQGKFNALKEKKIFEGTDDSGKEDFSQEVTRAQLAKVLVRLNGLDEDKAASAVYRDLGDAAWAAGFIGAATKAGLMEGVAEGTFAPAGIVTTEQLASVLARVFKLQAAESEVAKVTGTVSEWAKGYVAEAMSAGLMTSALDYTLPAKRELLVNTAYAAYQLIQAGGPPVTKVSVADFKATGAKTLVVKLNGVIADTSKLTVSILRGSITGAAVTGAQKWNTNKNEVTITLDTKMTEGIYTVKLDAVKDGGLSIDKGSAEVSVGNEKITQIDFTTPSDTIAQGMVKFTFKALNQYKEISDLSAAIFSIYTSPGLDFVPAGDSQSVVVDTVYGSQLRKDQPFEIRIVAPDYTVQANKTFTVGDLQTVGKVELSDVVYVNGKTKFEPGDTVTVPYKAFDQYGYAVIDLDVLKKNANTFTNAAGVIDTAAAYPPQGFGFIPDENGDGLPELKAKAVGNFNIYSVQDVQLSVTAFGSSQTATKVLKVAAPKTPFDISIGNFPNTVAVGDDDFYLPVVVKDQGGNLLSTDDVIENADKINVYGYGNGSISVGAKDAAGNFLGGIEKSGAYKGTIRISNLKTLTDQNKGQLTVKASVVTSGKTATATTNVVSKRYPRTVYLSAQMKPKMLPSLDMVNGRSENAFRLKFKDQYGEDFDRDYRGYAMKLTFAKTSGTVTDAVYVLRGATRLDRASSTFIVNGVDATVEGYDSGSSVSDFGYYRDRDFFFTAIPGDDNEGTYQVTAQLYKGDRTTVAAGTASLMSSAIATTQLIKGREANNLTYTLTPFANGIYAVDKIKDTLKGAETNTISTVSSSVTSSVYSTEGYSLENYFSGKVVLTAKDASGNVVQLPNNAIQSLASVTSANTRASAIVIKPKADGQTANFQDGYGIRGKEAGTTSISVIFKPSHYAGSKVAFLDKIDIKDDPLTVSSFTATYNGKAKVMALSQLKAGVTIFSGNSVDTAAKKLLLKQTFSNITLMDQYGNNAFKNSSIFRFAPVFGIQAFVSNVKWSSDNIVPGSGYIAIEFNGTGVNSLNGKTNAVTPVPAGVEPTDWVFASVPNADPAKDPAIQLKRGDAKYIYTPAISAVDGSPVEIASFTATVITANGKTISVDVYPDPSK</sequence>
<dbReference type="Pfam" id="PF00395">
    <property type="entry name" value="SLH"/>
    <property type="match status" value="1"/>
</dbReference>
<evidence type="ECO:0000259" key="2">
    <source>
        <dbReference type="PROSITE" id="PS51272"/>
    </source>
</evidence>
<accession>A0A430JJP1</accession>
<feature type="domain" description="SLH" evidence="2">
    <location>
        <begin position="109"/>
        <end position="172"/>
    </location>
</feature>
<reference evidence="3 4" key="1">
    <citation type="submission" date="2018-12" db="EMBL/GenBank/DDBJ databases">
        <title>Bacillus ochoae sp. nov., Paenibacillus whitsoniae sp. nov., Paenibacillus spiritus sp. nov. Isolated from the Mars Exploration Rover during spacecraft assembly.</title>
        <authorList>
            <person name="Seuylemezian A."/>
            <person name="Vaishampayan P."/>
        </authorList>
    </citation>
    <scope>NUCLEOTIDE SEQUENCE [LARGE SCALE GENOMIC DNA]</scope>
    <source>
        <strain evidence="3 4">MER 54</strain>
    </source>
</reference>
<evidence type="ECO:0000313" key="3">
    <source>
        <dbReference type="EMBL" id="RTE11238.1"/>
    </source>
</evidence>
<feature type="chain" id="PRO_5019304437" evidence="1">
    <location>
        <begin position="35"/>
        <end position="1170"/>
    </location>
</feature>
<feature type="signal peptide" evidence="1">
    <location>
        <begin position="1"/>
        <end position="34"/>
    </location>
</feature>
<protein>
    <submittedName>
        <fullName evidence="3">S-layer homology domain-containing protein</fullName>
    </submittedName>
</protein>
<proteinExistence type="predicted"/>
<gene>
    <name evidence="3" type="ORF">EJQ19_02845</name>
</gene>
<comment type="caution">
    <text evidence="3">The sequence shown here is derived from an EMBL/GenBank/DDBJ whole genome shotgun (WGS) entry which is preliminary data.</text>
</comment>
<dbReference type="PROSITE" id="PS51272">
    <property type="entry name" value="SLH"/>
    <property type="match status" value="1"/>
</dbReference>
<dbReference type="InterPro" id="IPR001119">
    <property type="entry name" value="SLH_dom"/>
</dbReference>
<dbReference type="AlphaFoldDB" id="A0A430JJP1"/>
<keyword evidence="1" id="KW-0732">Signal</keyword>